<comment type="caution">
    <text evidence="1">The sequence shown here is derived from an EMBL/GenBank/DDBJ whole genome shotgun (WGS) entry which is preliminary data.</text>
</comment>
<sequence>MKKNIWKLLFLILLSINILVLLALSTMLFIAADQEPIPKTNISTDNMSKFLIRTEKQDLNQLINHYIEKEGLDGPIHYRVLLTDEVELYGEVEVFSQSMYLKMTFEPEALDNGDLILKQKSLSLGDVKLPVTYILKFIRDSYKLPDWVIIQPNEKQIYVSLQHMKLKSGIRVKVEEFNLVDDQIAMKMFVPVQ</sequence>
<dbReference type="Proteomes" id="UP000681414">
    <property type="component" value="Unassembled WGS sequence"/>
</dbReference>
<protein>
    <submittedName>
        <fullName evidence="1">YpmS family protein</fullName>
    </submittedName>
</protein>
<dbReference type="EMBL" id="JAGYPG010000001">
    <property type="protein sequence ID" value="MBS4194424.1"/>
    <property type="molecule type" value="Genomic_DNA"/>
</dbReference>
<reference evidence="1 2" key="1">
    <citation type="submission" date="2021-05" db="EMBL/GenBank/DDBJ databases">
        <title>Novel Bacillus species.</title>
        <authorList>
            <person name="Liu G."/>
        </authorList>
    </citation>
    <scope>NUCLEOTIDE SEQUENCE [LARGE SCALE GENOMIC DNA]</scope>
    <source>
        <strain evidence="2">FJAT-49780</strain>
    </source>
</reference>
<organism evidence="1 2">
    <name type="scientific">Lederbergia citri</name>
    <dbReference type="NCBI Taxonomy" id="2833580"/>
    <lineage>
        <taxon>Bacteria</taxon>
        <taxon>Bacillati</taxon>
        <taxon>Bacillota</taxon>
        <taxon>Bacilli</taxon>
        <taxon>Bacillales</taxon>
        <taxon>Bacillaceae</taxon>
        <taxon>Lederbergia</taxon>
    </lineage>
</organism>
<dbReference type="InterPro" id="IPR018672">
    <property type="entry name" value="DUF2140"/>
</dbReference>
<name>A0A942TDF1_9BACI</name>
<proteinExistence type="predicted"/>
<dbReference type="AlphaFoldDB" id="A0A942TDF1"/>
<evidence type="ECO:0000313" key="1">
    <source>
        <dbReference type="EMBL" id="MBS4194424.1"/>
    </source>
</evidence>
<keyword evidence="2" id="KW-1185">Reference proteome</keyword>
<accession>A0A942TDF1</accession>
<evidence type="ECO:0000313" key="2">
    <source>
        <dbReference type="Proteomes" id="UP000681414"/>
    </source>
</evidence>
<dbReference type="Pfam" id="PF09911">
    <property type="entry name" value="DUF2140"/>
    <property type="match status" value="1"/>
</dbReference>
<gene>
    <name evidence="1" type="ORF">KHA97_04985</name>
</gene>